<keyword evidence="2" id="KW-1133">Transmembrane helix</keyword>
<comment type="caution">
    <text evidence="3">The sequence shown here is derived from an EMBL/GenBank/DDBJ whole genome shotgun (WGS) entry which is preliminary data.</text>
</comment>
<keyword evidence="3" id="KW-0547">Nucleotide-binding</keyword>
<feature type="region of interest" description="Disordered" evidence="1">
    <location>
        <begin position="108"/>
        <end position="136"/>
    </location>
</feature>
<accession>A0A261F349</accession>
<evidence type="ECO:0000313" key="3">
    <source>
        <dbReference type="EMBL" id="OZG53346.1"/>
    </source>
</evidence>
<keyword evidence="2" id="KW-0472">Membrane</keyword>
<gene>
    <name evidence="3" type="ORF">PSRA_0153</name>
</gene>
<feature type="transmembrane region" description="Helical" evidence="2">
    <location>
        <begin position="178"/>
        <end position="197"/>
    </location>
</feature>
<reference evidence="3 4" key="1">
    <citation type="journal article" date="2017" name="BMC Genomics">
        <title>Comparative genomic and phylogenomic analyses of the Bifidobacteriaceae family.</title>
        <authorList>
            <person name="Lugli G.A."/>
            <person name="Milani C."/>
            <person name="Turroni F."/>
            <person name="Duranti S."/>
            <person name="Mancabelli L."/>
            <person name="Mangifesta M."/>
            <person name="Ferrario C."/>
            <person name="Modesto M."/>
            <person name="Mattarelli P."/>
            <person name="Jiri K."/>
            <person name="van Sinderen D."/>
            <person name="Ventura M."/>
        </authorList>
    </citation>
    <scope>NUCLEOTIDE SEQUENCE [LARGE SCALE GENOMIC DNA]</scope>
    <source>
        <strain evidence="3 4">DSM 24742</strain>
    </source>
</reference>
<dbReference type="GO" id="GO:0005524">
    <property type="term" value="F:ATP binding"/>
    <property type="evidence" value="ECO:0007669"/>
    <property type="project" value="UniProtKB-KW"/>
</dbReference>
<feature type="compositionally biased region" description="Low complexity" evidence="1">
    <location>
        <begin position="114"/>
        <end position="132"/>
    </location>
</feature>
<protein>
    <submittedName>
        <fullName evidence="3">Multidrug ABC transporter ATP-binding protein</fullName>
    </submittedName>
</protein>
<keyword evidence="2" id="KW-0812">Transmembrane</keyword>
<evidence type="ECO:0000256" key="2">
    <source>
        <dbReference type="SAM" id="Phobius"/>
    </source>
</evidence>
<dbReference type="Proteomes" id="UP000216725">
    <property type="component" value="Unassembled WGS sequence"/>
</dbReference>
<dbReference type="EMBL" id="MWWR01000002">
    <property type="protein sequence ID" value="OZG53346.1"/>
    <property type="molecule type" value="Genomic_DNA"/>
</dbReference>
<keyword evidence="3" id="KW-0067">ATP-binding</keyword>
<evidence type="ECO:0000313" key="4">
    <source>
        <dbReference type="Proteomes" id="UP000216725"/>
    </source>
</evidence>
<feature type="region of interest" description="Disordered" evidence="1">
    <location>
        <begin position="1"/>
        <end position="51"/>
    </location>
</feature>
<organism evidence="3 4">
    <name type="scientific">Pseudoscardovia radai</name>
    <dbReference type="NCBI Taxonomy" id="987066"/>
    <lineage>
        <taxon>Bacteria</taxon>
        <taxon>Bacillati</taxon>
        <taxon>Actinomycetota</taxon>
        <taxon>Actinomycetes</taxon>
        <taxon>Bifidobacteriales</taxon>
        <taxon>Bifidobacteriaceae</taxon>
        <taxon>Pseudoscardovia</taxon>
    </lineage>
</organism>
<dbReference type="OrthoDB" id="2002705at2"/>
<keyword evidence="4" id="KW-1185">Reference proteome</keyword>
<evidence type="ECO:0000256" key="1">
    <source>
        <dbReference type="SAM" id="MobiDB-lite"/>
    </source>
</evidence>
<name>A0A261F349_9BIFI</name>
<proteinExistence type="predicted"/>
<dbReference type="AlphaFoldDB" id="A0A261F349"/>
<dbReference type="RefSeq" id="WP_094659954.1">
    <property type="nucleotide sequence ID" value="NZ_MWWR01000002.1"/>
</dbReference>
<feature type="compositionally biased region" description="Low complexity" evidence="1">
    <location>
        <begin position="21"/>
        <end position="51"/>
    </location>
</feature>
<sequence length="642" mass="67656">MTDNQGWNFDPSTGVPRNPGAAAPMPQQYATQQYAQPVAQTVQTPQTAQTVQTAQTAAADPYAQGQYQQGQYQQGQYAQDAYQSGSYQQGQAYDSAASASYGAAPQYDAPQYDAQQPGAPGASYGAAGTYGQPDASAQPTQAYQTMALFDPATGLPIASQPDTDQEPAKRGMSRPARIVTLIAAIVVVALVAGFVGYKIGSRKTRGQELVEGLTAALSSVEEGQLGKDMHLDKILANRTADLGFSGTIDSDGTSGTLDASYSYDLKAKRHSLNGTVNFGGFTTNATLYGDDSRATLNVPALYSRPITYDYAHGSLSQSVANTFDIDSSNETKAVGDSFGLASPMLFVEVADALSQLLTATETNLDKLTWSKADKKDLEVNGKTVGCSGYTAQVTASDLSVWLGTYSDALTGIVQSDTVFTDAMLQEMYDVSGKADVIARLQAAIASAKQELADVHGSATLTYYVKGGQLAMLAVSASDGPSYEIDFKGGDFAMQNCTMTYTDGGYSQTFAWSGSTNGSTETWTASFPSDNARYGYSHGPSDNAGYGYSYDSSNGTLTLTSFDGADTWSISGTTKKDGNAFTFTVPHVEPDSDVSIDNMAISVSPDASIKTVDASNALDLSTATSSDLEDLQQQVQRAADQLK</sequence>
<feature type="compositionally biased region" description="Polar residues" evidence="1">
    <location>
        <begin position="1"/>
        <end position="11"/>
    </location>
</feature>